<proteinExistence type="predicted"/>
<evidence type="ECO:0000313" key="1">
    <source>
        <dbReference type="EMBL" id="GAG04314.1"/>
    </source>
</evidence>
<reference evidence="1" key="1">
    <citation type="journal article" date="2014" name="Front. Microbiol.">
        <title>High frequency of phylogenetically diverse reductive dehalogenase-homologous genes in deep subseafloor sedimentary metagenomes.</title>
        <authorList>
            <person name="Kawai M."/>
            <person name="Futagami T."/>
            <person name="Toyoda A."/>
            <person name="Takaki Y."/>
            <person name="Nishi S."/>
            <person name="Hori S."/>
            <person name="Arai W."/>
            <person name="Tsubouchi T."/>
            <person name="Morono Y."/>
            <person name="Uchiyama I."/>
            <person name="Ito T."/>
            <person name="Fujiyama A."/>
            <person name="Inagaki F."/>
            <person name="Takami H."/>
        </authorList>
    </citation>
    <scope>NUCLEOTIDE SEQUENCE</scope>
    <source>
        <strain evidence="1">Expedition CK06-06</strain>
    </source>
</reference>
<name>X0UEX5_9ZZZZ</name>
<protein>
    <submittedName>
        <fullName evidence="1">Uncharacterized protein</fullName>
    </submittedName>
</protein>
<feature type="non-terminal residue" evidence="1">
    <location>
        <position position="1"/>
    </location>
</feature>
<comment type="caution">
    <text evidence="1">The sequence shown here is derived from an EMBL/GenBank/DDBJ whole genome shotgun (WGS) entry which is preliminary data.</text>
</comment>
<dbReference type="AlphaFoldDB" id="X0UEX5"/>
<sequence>IIDDSVCHWDKITINFDDFQPDATKIKFIDAFNIPAGSQLHRIIIHPTTAFNGAPITDAFVEIYEETDSHTYVNTNVNVFSAATDKSGKESPGYTATDHFLIDFATGNNIRMRLEVVGPGAAIDSLTQGSIDIYYKLDKFV</sequence>
<accession>X0UEX5</accession>
<gene>
    <name evidence="1" type="ORF">S01H1_45984</name>
</gene>
<organism evidence="1">
    <name type="scientific">marine sediment metagenome</name>
    <dbReference type="NCBI Taxonomy" id="412755"/>
    <lineage>
        <taxon>unclassified sequences</taxon>
        <taxon>metagenomes</taxon>
        <taxon>ecological metagenomes</taxon>
    </lineage>
</organism>
<dbReference type="EMBL" id="BARS01029421">
    <property type="protein sequence ID" value="GAG04314.1"/>
    <property type="molecule type" value="Genomic_DNA"/>
</dbReference>